<organism evidence="3">
    <name type="scientific">uncultured Caudovirales phage</name>
    <dbReference type="NCBI Taxonomy" id="2100421"/>
    <lineage>
        <taxon>Viruses</taxon>
        <taxon>Duplodnaviria</taxon>
        <taxon>Heunggongvirae</taxon>
        <taxon>Uroviricota</taxon>
        <taxon>Caudoviricetes</taxon>
        <taxon>Peduoviridae</taxon>
        <taxon>Maltschvirus</taxon>
        <taxon>Maltschvirus maltsch</taxon>
    </lineage>
</organism>
<name>A0A6J5RZN3_9CAUD</name>
<evidence type="ECO:0000313" key="1">
    <source>
        <dbReference type="EMBL" id="CAB4171324.1"/>
    </source>
</evidence>
<dbReference type="EMBL" id="LR797281">
    <property type="protein sequence ID" value="CAB4199158.1"/>
    <property type="molecule type" value="Genomic_DNA"/>
</dbReference>
<accession>A0A6J5RZN3</accession>
<evidence type="ECO:0000313" key="4">
    <source>
        <dbReference type="EMBL" id="CAB4212615.1"/>
    </source>
</evidence>
<gene>
    <name evidence="2" type="ORF">UFOVP1091_23</name>
    <name evidence="3" type="ORF">UFOVP1335_23</name>
    <name evidence="4" type="ORF">UFOVP1445_23</name>
    <name evidence="1" type="ORF">UFOVP914_44</name>
</gene>
<evidence type="ECO:0000313" key="2">
    <source>
        <dbReference type="EMBL" id="CAB4182856.1"/>
    </source>
</evidence>
<protein>
    <submittedName>
        <fullName evidence="3">Uncharacterized protein</fullName>
    </submittedName>
</protein>
<reference evidence="3" key="1">
    <citation type="submission" date="2020-05" db="EMBL/GenBank/DDBJ databases">
        <authorList>
            <person name="Chiriac C."/>
            <person name="Salcher M."/>
            <person name="Ghai R."/>
            <person name="Kavagutti S V."/>
        </authorList>
    </citation>
    <scope>NUCLEOTIDE SEQUENCE</scope>
</reference>
<sequence>MTTPKITIYDVASGETVVRDMNSAELAQLEADKVAHEANVKAIADAKAANDAKVLSAKNKLKALGLTEAEVTALVG</sequence>
<dbReference type="EMBL" id="LR796864">
    <property type="protein sequence ID" value="CAB4171324.1"/>
    <property type="molecule type" value="Genomic_DNA"/>
</dbReference>
<dbReference type="EMBL" id="LR797381">
    <property type="protein sequence ID" value="CAB4212615.1"/>
    <property type="molecule type" value="Genomic_DNA"/>
</dbReference>
<evidence type="ECO:0000313" key="3">
    <source>
        <dbReference type="EMBL" id="CAB4199158.1"/>
    </source>
</evidence>
<proteinExistence type="predicted"/>
<dbReference type="EMBL" id="LR797033">
    <property type="protein sequence ID" value="CAB4182856.1"/>
    <property type="molecule type" value="Genomic_DNA"/>
</dbReference>